<evidence type="ECO:0000313" key="2">
    <source>
        <dbReference type="Proteomes" id="UP000594961"/>
    </source>
</evidence>
<reference evidence="1 2" key="1">
    <citation type="submission" date="2020-10" db="EMBL/GenBank/DDBJ databases">
        <title>Trueperella pecoris sp. nov. isolated from bovine and porcine specimens.</title>
        <authorList>
            <person name="Schoenecker L."/>
            <person name="Schnydrig P."/>
            <person name="Brodard I."/>
            <person name="Thomann A."/>
            <person name="Hemphill A."/>
            <person name="Rodriguez-Campos S."/>
            <person name="Perreten V."/>
            <person name="Jores J."/>
            <person name="Kittl S."/>
        </authorList>
    </citation>
    <scope>NUCLEOTIDE SEQUENCE [LARGE SCALE GENOMIC DNA]</scope>
    <source>
        <strain evidence="1 2">19OD0592</strain>
    </source>
</reference>
<dbReference type="AlphaFoldDB" id="A0A7M1R0D8"/>
<accession>A0A7M1R0D8</accession>
<dbReference type="Proteomes" id="UP000594961">
    <property type="component" value="Chromosome"/>
</dbReference>
<protein>
    <submittedName>
        <fullName evidence="1">Uncharacterized protein</fullName>
    </submittedName>
</protein>
<proteinExistence type="predicted"/>
<organism evidence="1 2">
    <name type="scientific">Trueperella pecoris</name>
    <dbReference type="NCBI Taxonomy" id="2733571"/>
    <lineage>
        <taxon>Bacteria</taxon>
        <taxon>Bacillati</taxon>
        <taxon>Actinomycetota</taxon>
        <taxon>Actinomycetes</taxon>
        <taxon>Actinomycetales</taxon>
        <taxon>Actinomycetaceae</taxon>
        <taxon>Trueperella</taxon>
    </lineage>
</organism>
<dbReference type="EMBL" id="CP063212">
    <property type="protein sequence ID" value="QOR47593.1"/>
    <property type="molecule type" value="Genomic_DNA"/>
</dbReference>
<dbReference type="RefSeq" id="WP_197552909.1">
    <property type="nucleotide sequence ID" value="NZ_CP063212.1"/>
</dbReference>
<evidence type="ECO:0000313" key="1">
    <source>
        <dbReference type="EMBL" id="QOR47593.1"/>
    </source>
</evidence>
<name>A0A7M1R0D8_9ACTO</name>
<sequence length="48" mass="5416">MLREQRDALIIEAKADGHTWPEIATACGLSRAMTIRAAQKHEQAKNRK</sequence>
<gene>
    <name evidence="1" type="ORF">INS90_10160</name>
</gene>